<keyword evidence="1" id="KW-1133">Transmembrane helix</keyword>
<dbReference type="AlphaFoldDB" id="A0A8K0SWW4"/>
<gene>
    <name evidence="2" type="ORF">B0I35DRAFT_171569</name>
</gene>
<evidence type="ECO:0000313" key="2">
    <source>
        <dbReference type="EMBL" id="KAH7324882.1"/>
    </source>
</evidence>
<organism evidence="2 3">
    <name type="scientific">Stachybotrys elegans</name>
    <dbReference type="NCBI Taxonomy" id="80388"/>
    <lineage>
        <taxon>Eukaryota</taxon>
        <taxon>Fungi</taxon>
        <taxon>Dikarya</taxon>
        <taxon>Ascomycota</taxon>
        <taxon>Pezizomycotina</taxon>
        <taxon>Sordariomycetes</taxon>
        <taxon>Hypocreomycetidae</taxon>
        <taxon>Hypocreales</taxon>
        <taxon>Stachybotryaceae</taxon>
        <taxon>Stachybotrys</taxon>
    </lineage>
</organism>
<dbReference type="EMBL" id="JAGPNK010000003">
    <property type="protein sequence ID" value="KAH7324882.1"/>
    <property type="molecule type" value="Genomic_DNA"/>
</dbReference>
<reference evidence="2" key="1">
    <citation type="journal article" date="2021" name="Nat. Commun.">
        <title>Genetic determinants of endophytism in the Arabidopsis root mycobiome.</title>
        <authorList>
            <person name="Mesny F."/>
            <person name="Miyauchi S."/>
            <person name="Thiergart T."/>
            <person name="Pickel B."/>
            <person name="Atanasova L."/>
            <person name="Karlsson M."/>
            <person name="Huettel B."/>
            <person name="Barry K.W."/>
            <person name="Haridas S."/>
            <person name="Chen C."/>
            <person name="Bauer D."/>
            <person name="Andreopoulos W."/>
            <person name="Pangilinan J."/>
            <person name="LaButti K."/>
            <person name="Riley R."/>
            <person name="Lipzen A."/>
            <person name="Clum A."/>
            <person name="Drula E."/>
            <person name="Henrissat B."/>
            <person name="Kohler A."/>
            <person name="Grigoriev I.V."/>
            <person name="Martin F.M."/>
            <person name="Hacquard S."/>
        </authorList>
    </citation>
    <scope>NUCLEOTIDE SEQUENCE</scope>
    <source>
        <strain evidence="2">MPI-CAGE-CH-0235</strain>
    </source>
</reference>
<proteinExistence type="predicted"/>
<accession>A0A8K0SWW4</accession>
<keyword evidence="1" id="KW-0472">Membrane</keyword>
<keyword evidence="1" id="KW-0812">Transmembrane</keyword>
<feature type="transmembrane region" description="Helical" evidence="1">
    <location>
        <begin position="15"/>
        <end position="43"/>
    </location>
</feature>
<evidence type="ECO:0000256" key="1">
    <source>
        <dbReference type="SAM" id="Phobius"/>
    </source>
</evidence>
<comment type="caution">
    <text evidence="2">The sequence shown here is derived from an EMBL/GenBank/DDBJ whole genome shotgun (WGS) entry which is preliminary data.</text>
</comment>
<keyword evidence="3" id="KW-1185">Reference proteome</keyword>
<evidence type="ECO:0000313" key="3">
    <source>
        <dbReference type="Proteomes" id="UP000813444"/>
    </source>
</evidence>
<sequence>MSEHSLAPPKTPDCFLVAFVFLCGRLGGSLAPPAFLVFLYLFLFHLLPCSPSPQPQNHLPTVIYWFDIVKDVFLEVTDIHPVRYRIGNSHSRLLPSAFYSRSSITVSTATFMVSVTDYILFVYIPSSTTVSELPSIVDCLSFTTLPSYSFCFSCQESSIDLIPSLPSEGASSKSLVCISLGHTNGKSHTQDLQVRRRPHPAVGNFDDLARSCESTIHYVIAEEEMRLRK</sequence>
<dbReference type="Proteomes" id="UP000813444">
    <property type="component" value="Unassembled WGS sequence"/>
</dbReference>
<protein>
    <submittedName>
        <fullName evidence="2">Uncharacterized protein</fullName>
    </submittedName>
</protein>
<name>A0A8K0SWW4_9HYPO</name>